<evidence type="ECO:0000313" key="1">
    <source>
        <dbReference type="EMBL" id="GBM94311.1"/>
    </source>
</evidence>
<dbReference type="Proteomes" id="UP000499080">
    <property type="component" value="Unassembled WGS sequence"/>
</dbReference>
<sequence length="129" mass="14789">MRHVIHGGSRLRYHYPSILPTGALRSPYFSSPTRRISDFLASSRGLNLGRSSVVPLPLHRDPKLESAHEVLDFEFIGIPALPFRYANFLRFLKLTITFSFPCSKNSVLEEMRMACLRPKVILSFDIREI</sequence>
<name>A0A4Y2JVG5_ARAVE</name>
<evidence type="ECO:0000313" key="2">
    <source>
        <dbReference type="Proteomes" id="UP000499080"/>
    </source>
</evidence>
<proteinExistence type="predicted"/>
<comment type="caution">
    <text evidence="1">The sequence shown here is derived from an EMBL/GenBank/DDBJ whole genome shotgun (WGS) entry which is preliminary data.</text>
</comment>
<accession>A0A4Y2JVG5</accession>
<dbReference type="AlphaFoldDB" id="A0A4Y2JVG5"/>
<organism evidence="1 2">
    <name type="scientific">Araneus ventricosus</name>
    <name type="common">Orbweaver spider</name>
    <name type="synonym">Epeira ventricosa</name>
    <dbReference type="NCBI Taxonomy" id="182803"/>
    <lineage>
        <taxon>Eukaryota</taxon>
        <taxon>Metazoa</taxon>
        <taxon>Ecdysozoa</taxon>
        <taxon>Arthropoda</taxon>
        <taxon>Chelicerata</taxon>
        <taxon>Arachnida</taxon>
        <taxon>Araneae</taxon>
        <taxon>Araneomorphae</taxon>
        <taxon>Entelegynae</taxon>
        <taxon>Araneoidea</taxon>
        <taxon>Araneidae</taxon>
        <taxon>Araneus</taxon>
    </lineage>
</organism>
<reference evidence="1 2" key="1">
    <citation type="journal article" date="2019" name="Sci. Rep.">
        <title>Orb-weaving spider Araneus ventricosus genome elucidates the spidroin gene catalogue.</title>
        <authorList>
            <person name="Kono N."/>
            <person name="Nakamura H."/>
            <person name="Ohtoshi R."/>
            <person name="Moran D.A.P."/>
            <person name="Shinohara A."/>
            <person name="Yoshida Y."/>
            <person name="Fujiwara M."/>
            <person name="Mori M."/>
            <person name="Tomita M."/>
            <person name="Arakawa K."/>
        </authorList>
    </citation>
    <scope>NUCLEOTIDE SEQUENCE [LARGE SCALE GENOMIC DNA]</scope>
</reference>
<keyword evidence="2" id="KW-1185">Reference proteome</keyword>
<dbReference type="EMBL" id="BGPR01003956">
    <property type="protein sequence ID" value="GBM94311.1"/>
    <property type="molecule type" value="Genomic_DNA"/>
</dbReference>
<protein>
    <submittedName>
        <fullName evidence="1">Uncharacterized protein</fullName>
    </submittedName>
</protein>
<gene>
    <name evidence="1" type="ORF">AVEN_29818_1</name>
</gene>